<sequence>MKLSIAIVGAGLSGLTIANAIGNHAEVTVFEKARGVGGRMSTRYADEFYFDNGAQFFTARNKHFKQFLEPHFSSGLVQEWKGKVVTLEKGKKMTDRIWFEPHYVATPGMNNLCKKLAQNIKIKLNCDIAPLGEKSKQGWELIDKNGSRLGYYNWVISTAPPVQTAHLFDAFLPQNSLLKQSKFLGCYSLMFGFHKKWGHSWIAANILNSPLEWIAVNSTKPGRNHDLTTLVVHSTNRWAQSHVDDDLKKTECFLRDELQQILKFDISNPDYFSLHRWRYAQLDKLNSDKTKIEPYYDDALQLASVGDWCSRSRIEDTWLHSNDLALKIVRNLTQ</sequence>
<dbReference type="GO" id="GO:0102223">
    <property type="term" value="F:4,4'-diapophytoene desaturase (4,4'-diaponeurosporene-forming)"/>
    <property type="evidence" value="ECO:0007669"/>
    <property type="project" value="UniProtKB-EC"/>
</dbReference>
<dbReference type="Gene3D" id="3.50.50.60">
    <property type="entry name" value="FAD/NAD(P)-binding domain"/>
    <property type="match status" value="1"/>
</dbReference>
<keyword evidence="4" id="KW-1185">Reference proteome</keyword>
<dbReference type="EMBL" id="LNZB01000038">
    <property type="protein sequence ID" value="KTD78768.1"/>
    <property type="molecule type" value="Genomic_DNA"/>
</dbReference>
<dbReference type="SUPFAM" id="SSF51905">
    <property type="entry name" value="FAD/NAD(P)-binding domain"/>
    <property type="match status" value="1"/>
</dbReference>
<dbReference type="Proteomes" id="UP000054729">
    <property type="component" value="Unassembled WGS sequence"/>
</dbReference>
<feature type="signal peptide" evidence="1">
    <location>
        <begin position="1"/>
        <end position="20"/>
    </location>
</feature>
<dbReference type="PATRIC" id="fig|66969.6.peg.1677"/>
<keyword evidence="3" id="KW-0560">Oxidoreductase</keyword>
<evidence type="ECO:0000313" key="4">
    <source>
        <dbReference type="Proteomes" id="UP000054729"/>
    </source>
</evidence>
<evidence type="ECO:0000256" key="1">
    <source>
        <dbReference type="SAM" id="SignalP"/>
    </source>
</evidence>
<evidence type="ECO:0000313" key="3">
    <source>
        <dbReference type="EMBL" id="KTD78768.1"/>
    </source>
</evidence>
<feature type="chain" id="PRO_5006919620" evidence="1">
    <location>
        <begin position="21"/>
        <end position="334"/>
    </location>
</feature>
<gene>
    <name evidence="3" type="primary">crtN</name>
    <name evidence="3" type="ORF">Lwal_1538</name>
</gene>
<dbReference type="Pfam" id="PF13450">
    <property type="entry name" value="NAD_binding_8"/>
    <property type="match status" value="1"/>
</dbReference>
<dbReference type="InterPro" id="IPR002937">
    <property type="entry name" value="Amino_oxidase"/>
</dbReference>
<dbReference type="Gene3D" id="3.90.660.10">
    <property type="match status" value="1"/>
</dbReference>
<evidence type="ECO:0000259" key="2">
    <source>
        <dbReference type="Pfam" id="PF01593"/>
    </source>
</evidence>
<dbReference type="AlphaFoldDB" id="A0A0W1AC66"/>
<accession>A0A0W1AC66</accession>
<dbReference type="PANTHER" id="PTHR16128">
    <property type="entry name" value="FAD/NAD(P)-BINDING OXIDOREDUCTASE FAMILY PROTEIN"/>
    <property type="match status" value="1"/>
</dbReference>
<dbReference type="STRING" id="66969.Lwal_1538"/>
<feature type="domain" description="Amine oxidase" evidence="2">
    <location>
        <begin position="101"/>
        <end position="278"/>
    </location>
</feature>
<organism evidence="3 4">
    <name type="scientific">Legionella waltersii</name>
    <dbReference type="NCBI Taxonomy" id="66969"/>
    <lineage>
        <taxon>Bacteria</taxon>
        <taxon>Pseudomonadati</taxon>
        <taxon>Pseudomonadota</taxon>
        <taxon>Gammaproteobacteria</taxon>
        <taxon>Legionellales</taxon>
        <taxon>Legionellaceae</taxon>
        <taxon>Legionella</taxon>
    </lineage>
</organism>
<proteinExistence type="predicted"/>
<comment type="caution">
    <text evidence="3">The sequence shown here is derived from an EMBL/GenBank/DDBJ whole genome shotgun (WGS) entry which is preliminary data.</text>
</comment>
<dbReference type="OrthoDB" id="5792777at2"/>
<reference evidence="3 4" key="1">
    <citation type="submission" date="2015-11" db="EMBL/GenBank/DDBJ databases">
        <title>Genomic analysis of 38 Legionella species identifies large and diverse effector repertoires.</title>
        <authorList>
            <person name="Burstein D."/>
            <person name="Amaro F."/>
            <person name="Zusman T."/>
            <person name="Lifshitz Z."/>
            <person name="Cohen O."/>
            <person name="Gilbert J.A."/>
            <person name="Pupko T."/>
            <person name="Shuman H.A."/>
            <person name="Segal G."/>
        </authorList>
    </citation>
    <scope>NUCLEOTIDE SEQUENCE [LARGE SCALE GENOMIC DNA]</scope>
    <source>
        <strain evidence="3 4">ATCC 51914</strain>
    </source>
</reference>
<protein>
    <submittedName>
        <fullName evidence="3">Dehydrosqualene desaturase</fullName>
        <ecNumber evidence="3">1.3.8.2</ecNumber>
    </submittedName>
</protein>
<dbReference type="EC" id="1.3.8.2" evidence="3"/>
<keyword evidence="1" id="KW-0732">Signal</keyword>
<name>A0A0W1AC66_9GAMM</name>
<dbReference type="RefSeq" id="WP_058480241.1">
    <property type="nucleotide sequence ID" value="NZ_CAAAIQ010000015.1"/>
</dbReference>
<dbReference type="Pfam" id="PF01593">
    <property type="entry name" value="Amino_oxidase"/>
    <property type="match status" value="1"/>
</dbReference>
<dbReference type="InterPro" id="IPR036188">
    <property type="entry name" value="FAD/NAD-bd_sf"/>
</dbReference>
<dbReference type="PANTHER" id="PTHR16128:SF5">
    <property type="entry name" value="FAD_NAD(P)-BINDING OXIDOREDUCTASE FAMILY PROTEIN"/>
    <property type="match status" value="1"/>
</dbReference>